<evidence type="ECO:0000313" key="2">
    <source>
        <dbReference type="Proteomes" id="UP000001745"/>
    </source>
</evidence>
<dbReference type="SUPFAM" id="SSF51735">
    <property type="entry name" value="NAD(P)-binding Rossmann-fold domains"/>
    <property type="match status" value="1"/>
</dbReference>
<dbReference type="Gene3D" id="3.40.50.720">
    <property type="entry name" value="NAD(P)-binding Rossmann-like Domain"/>
    <property type="match status" value="1"/>
</dbReference>
<keyword evidence="2" id="KW-1185">Reference proteome</keyword>
<dbReference type="Proteomes" id="UP000001745">
    <property type="component" value="Unassembled WGS sequence"/>
</dbReference>
<dbReference type="InterPro" id="IPR002347">
    <property type="entry name" value="SDR_fam"/>
</dbReference>
<sequence length="222" mass="24724">MSDIRSEFRLLMETNVTSPTVVATSFRPLLLRSSNPYSICASSGARIVLRNAIRRTPDHAQIGNQSHGAYQISKAALNILAVLQARDFGDKRLKVFAMSPGFVRSNLRGESEEARSGWGRAGDPDDSERLLLNIGGVERDEDVGCLVHKDGVLIEKSNWSRYPSKDYVADVLGIGIIFARVIALIPQVQALMNLHISNIVSSNLYFGEDDPCDLYYQRERHF</sequence>
<dbReference type="AlphaFoldDB" id="B8LVU8"/>
<dbReference type="HOGENOM" id="CLU_1246089_0_0_1"/>
<dbReference type="InterPro" id="IPR052184">
    <property type="entry name" value="SDR_enzymes"/>
</dbReference>
<dbReference type="InParanoid" id="B8LVU8"/>
<reference evidence="2" key="1">
    <citation type="journal article" date="2015" name="Genome Announc.">
        <title>Genome sequence of the AIDS-associated pathogen Penicillium marneffei (ATCC18224) and its near taxonomic relative Talaromyces stipitatus (ATCC10500).</title>
        <authorList>
            <person name="Nierman W.C."/>
            <person name="Fedorova-Abrams N.D."/>
            <person name="Andrianopoulos A."/>
        </authorList>
    </citation>
    <scope>NUCLEOTIDE SEQUENCE [LARGE SCALE GENOMIC DNA]</scope>
    <source>
        <strain evidence="2">ATCC 10500 / CBS 375.48 / QM 6759 / NRRL 1006</strain>
    </source>
</reference>
<dbReference type="GeneID" id="8110239"/>
<name>B8LVU8_TALSN</name>
<organism evidence="1 2">
    <name type="scientific">Talaromyces stipitatus (strain ATCC 10500 / CBS 375.48 / QM 6759 / NRRL 1006)</name>
    <name type="common">Penicillium stipitatum</name>
    <dbReference type="NCBI Taxonomy" id="441959"/>
    <lineage>
        <taxon>Eukaryota</taxon>
        <taxon>Fungi</taxon>
        <taxon>Dikarya</taxon>
        <taxon>Ascomycota</taxon>
        <taxon>Pezizomycotina</taxon>
        <taxon>Eurotiomycetes</taxon>
        <taxon>Eurotiomycetidae</taxon>
        <taxon>Eurotiales</taxon>
        <taxon>Trichocomaceae</taxon>
        <taxon>Talaromyces</taxon>
        <taxon>Talaromyces sect. Talaromyces</taxon>
    </lineage>
</organism>
<dbReference type="PANTHER" id="PTHR45458:SF1">
    <property type="entry name" value="SHORT CHAIN DEHYDROGENASE"/>
    <property type="match status" value="1"/>
</dbReference>
<dbReference type="RefSeq" id="XP_002341701.1">
    <property type="nucleotide sequence ID" value="XM_002341660.1"/>
</dbReference>
<dbReference type="InterPro" id="IPR036291">
    <property type="entry name" value="NAD(P)-bd_dom_sf"/>
</dbReference>
<evidence type="ECO:0000313" key="1">
    <source>
        <dbReference type="EMBL" id="EED24314.1"/>
    </source>
</evidence>
<dbReference type="VEuPathDB" id="FungiDB:TSTA_076780"/>
<gene>
    <name evidence="1" type="ORF">TSTA_076780</name>
</gene>
<accession>B8LVU8</accession>
<dbReference type="PhylomeDB" id="B8LVU8"/>
<dbReference type="PANTHER" id="PTHR45458">
    <property type="entry name" value="SHORT-CHAIN DEHYDROGENASE/REDUCTASE SDR"/>
    <property type="match status" value="1"/>
</dbReference>
<dbReference type="EMBL" id="EQ962652">
    <property type="protein sequence ID" value="EED24314.1"/>
    <property type="molecule type" value="Genomic_DNA"/>
</dbReference>
<dbReference type="OrthoDB" id="1933717at2759"/>
<dbReference type="Pfam" id="PF13561">
    <property type="entry name" value="adh_short_C2"/>
    <property type="match status" value="1"/>
</dbReference>
<dbReference type="eggNOG" id="KOG1208">
    <property type="taxonomic scope" value="Eukaryota"/>
</dbReference>
<dbReference type="GO" id="GO:0016616">
    <property type="term" value="F:oxidoreductase activity, acting on the CH-OH group of donors, NAD or NADP as acceptor"/>
    <property type="evidence" value="ECO:0007669"/>
    <property type="project" value="TreeGrafter"/>
</dbReference>
<proteinExistence type="predicted"/>
<protein>
    <submittedName>
        <fullName evidence="1">Short-chain dehydrogenase, putative</fullName>
    </submittedName>
</protein>